<comment type="similarity">
    <text evidence="3 8 9">Belongs to the peptidase S33 family.</text>
</comment>
<evidence type="ECO:0000256" key="7">
    <source>
        <dbReference type="ARBA" id="ARBA00022801"/>
    </source>
</evidence>
<dbReference type="PANTHER" id="PTHR43722">
    <property type="entry name" value="PROLINE IMINOPEPTIDASE"/>
    <property type="match status" value="1"/>
</dbReference>
<evidence type="ECO:0000256" key="9">
    <source>
        <dbReference type="RuleBase" id="RU003421"/>
    </source>
</evidence>
<evidence type="ECO:0000256" key="6">
    <source>
        <dbReference type="ARBA" id="ARBA00022670"/>
    </source>
</evidence>
<protein>
    <recommendedName>
        <fullName evidence="8 9">Proline iminopeptidase</fullName>
        <shortName evidence="8">PIP</shortName>
        <ecNumber evidence="8 9">3.4.11.5</ecNumber>
    </recommendedName>
    <alternativeName>
        <fullName evidence="8">Prolyl aminopeptidase</fullName>
    </alternativeName>
</protein>
<dbReference type="Pfam" id="PF00561">
    <property type="entry name" value="Abhydrolase_1"/>
    <property type="match status" value="1"/>
</dbReference>
<evidence type="ECO:0000256" key="3">
    <source>
        <dbReference type="ARBA" id="ARBA00010088"/>
    </source>
</evidence>
<keyword evidence="7 8" id="KW-0378">Hydrolase</keyword>
<evidence type="ECO:0000256" key="1">
    <source>
        <dbReference type="ARBA" id="ARBA00001585"/>
    </source>
</evidence>
<dbReference type="PRINTS" id="PR00793">
    <property type="entry name" value="PROAMNOPTASE"/>
</dbReference>
<dbReference type="InterPro" id="IPR000073">
    <property type="entry name" value="AB_hydrolase_1"/>
</dbReference>
<evidence type="ECO:0000256" key="8">
    <source>
        <dbReference type="PIRNR" id="PIRNR006431"/>
    </source>
</evidence>
<dbReference type="InterPro" id="IPR029058">
    <property type="entry name" value="AB_hydrolase_fold"/>
</dbReference>
<gene>
    <name evidence="11" type="primary">pip_3</name>
    <name evidence="11" type="ORF">GCM10022222_63090</name>
</gene>
<keyword evidence="5 8" id="KW-0963">Cytoplasm</keyword>
<evidence type="ECO:0000256" key="4">
    <source>
        <dbReference type="ARBA" id="ARBA00022438"/>
    </source>
</evidence>
<organism evidence="11 12">
    <name type="scientific">Amycolatopsis ultiminotia</name>
    <dbReference type="NCBI Taxonomy" id="543629"/>
    <lineage>
        <taxon>Bacteria</taxon>
        <taxon>Bacillati</taxon>
        <taxon>Actinomycetota</taxon>
        <taxon>Actinomycetes</taxon>
        <taxon>Pseudonocardiales</taxon>
        <taxon>Pseudonocardiaceae</taxon>
        <taxon>Amycolatopsis</taxon>
    </lineage>
</organism>
<dbReference type="Gene3D" id="3.40.50.1820">
    <property type="entry name" value="alpha/beta hydrolase"/>
    <property type="match status" value="1"/>
</dbReference>
<feature type="domain" description="AB hydrolase-1" evidence="10">
    <location>
        <begin position="36"/>
        <end position="294"/>
    </location>
</feature>
<dbReference type="RefSeq" id="WP_344866385.1">
    <property type="nucleotide sequence ID" value="NZ_BAAAZN010000016.1"/>
</dbReference>
<dbReference type="NCBIfam" id="TIGR01249">
    <property type="entry name" value="pro_imino_pep_1"/>
    <property type="match status" value="1"/>
</dbReference>
<accession>A0ABP6XPG6</accession>
<dbReference type="Proteomes" id="UP001500689">
    <property type="component" value="Unassembled WGS sequence"/>
</dbReference>
<evidence type="ECO:0000256" key="2">
    <source>
        <dbReference type="ARBA" id="ARBA00004496"/>
    </source>
</evidence>
<dbReference type="InterPro" id="IPR005944">
    <property type="entry name" value="Pro_iminopeptidase"/>
</dbReference>
<evidence type="ECO:0000313" key="12">
    <source>
        <dbReference type="Proteomes" id="UP001500689"/>
    </source>
</evidence>
<dbReference type="GO" id="GO:0004177">
    <property type="term" value="F:aminopeptidase activity"/>
    <property type="evidence" value="ECO:0007669"/>
    <property type="project" value="UniProtKB-KW"/>
</dbReference>
<comment type="catalytic activity">
    <reaction evidence="1 8 9">
        <text>Release of N-terminal proline from a peptide.</text>
        <dbReference type="EC" id="3.4.11.5"/>
    </reaction>
</comment>
<name>A0ABP6XPG6_9PSEU</name>
<keyword evidence="12" id="KW-1185">Reference proteome</keyword>
<evidence type="ECO:0000313" key="11">
    <source>
        <dbReference type="EMBL" id="GAA3570386.1"/>
    </source>
</evidence>
<reference evidence="12" key="1">
    <citation type="journal article" date="2019" name="Int. J. Syst. Evol. Microbiol.">
        <title>The Global Catalogue of Microorganisms (GCM) 10K type strain sequencing project: providing services to taxonomists for standard genome sequencing and annotation.</title>
        <authorList>
            <consortium name="The Broad Institute Genomics Platform"/>
            <consortium name="The Broad Institute Genome Sequencing Center for Infectious Disease"/>
            <person name="Wu L."/>
            <person name="Ma J."/>
        </authorList>
    </citation>
    <scope>NUCLEOTIDE SEQUENCE [LARGE SCALE GENOMIC DNA]</scope>
    <source>
        <strain evidence="12">JCM 16898</strain>
    </source>
</reference>
<comment type="caution">
    <text evidence="11">The sequence shown here is derived from an EMBL/GenBank/DDBJ whole genome shotgun (WGS) entry which is preliminary data.</text>
</comment>
<proteinExistence type="inferred from homology"/>
<dbReference type="PANTHER" id="PTHR43722:SF1">
    <property type="entry name" value="PROLINE IMINOPEPTIDASE"/>
    <property type="match status" value="1"/>
</dbReference>
<dbReference type="PRINTS" id="PR00111">
    <property type="entry name" value="ABHYDROLASE"/>
</dbReference>
<comment type="subcellular location">
    <subcellularLocation>
        <location evidence="2 8">Cytoplasm</location>
    </subcellularLocation>
</comment>
<dbReference type="PIRSF" id="PIRSF006431">
    <property type="entry name" value="Pept_S33"/>
    <property type="match status" value="1"/>
</dbReference>
<keyword evidence="6 8" id="KW-0645">Protease</keyword>
<dbReference type="InterPro" id="IPR002410">
    <property type="entry name" value="Peptidase_S33"/>
</dbReference>
<evidence type="ECO:0000256" key="5">
    <source>
        <dbReference type="ARBA" id="ARBA00022490"/>
    </source>
</evidence>
<dbReference type="EC" id="3.4.11.5" evidence="8 9"/>
<evidence type="ECO:0000259" key="10">
    <source>
        <dbReference type="Pfam" id="PF00561"/>
    </source>
</evidence>
<dbReference type="EMBL" id="BAAAZN010000016">
    <property type="protein sequence ID" value="GAA3570386.1"/>
    <property type="molecule type" value="Genomic_DNA"/>
</dbReference>
<keyword evidence="4 8" id="KW-0031">Aminopeptidase</keyword>
<dbReference type="SUPFAM" id="SSF53474">
    <property type="entry name" value="alpha/beta-Hydrolases"/>
    <property type="match status" value="1"/>
</dbReference>
<sequence length="316" mass="34117">MRYPEIEPYEHGVLDVGDGHRVYWEACGNPGGKPAVVVHGGPGSGCSTGMRRFFDPQRYRIVLFDQRGSGRSTPHAGDTVEALSANTAGHLLGDLELLRTTLEIEKWLVFGGSWGCVLGLTYAVRHPGRVSEVVMSGLATDRRAEISLLTGELGGLFPDAYAQFSEGVPEDERDGDLAAAYHRLLIDPDPAVHEEAARRWCEWETAMQPGVPPSPRFAEPRFRLGFARLVTHYFSNGCFLEDGAILCDAGRLAGIPVVLAQGLLDLSSLAGTPWLLERALPDAELVLVGGAGHTSSAPAMEDVLIGATDRFALRGW</sequence>